<comment type="similarity">
    <text evidence="5">Belongs to the FliO/MopB family.</text>
</comment>
<organism evidence="6 7">
    <name type="scientific">Lachnobacterium bovis</name>
    <dbReference type="NCBI Taxonomy" id="140626"/>
    <lineage>
        <taxon>Bacteria</taxon>
        <taxon>Bacillati</taxon>
        <taxon>Bacillota</taxon>
        <taxon>Clostridia</taxon>
        <taxon>Lachnospirales</taxon>
        <taxon>Lachnospiraceae</taxon>
        <taxon>Lachnobacterium</taxon>
    </lineage>
</organism>
<dbReference type="EMBL" id="FOGW01000005">
    <property type="protein sequence ID" value="SER55647.1"/>
    <property type="molecule type" value="Genomic_DNA"/>
</dbReference>
<dbReference type="OrthoDB" id="9797155at2"/>
<protein>
    <recommendedName>
        <fullName evidence="5">Flagellar protein</fullName>
    </recommendedName>
</protein>
<evidence type="ECO:0000313" key="6">
    <source>
        <dbReference type="EMBL" id="SER55647.1"/>
    </source>
</evidence>
<keyword evidence="4 5" id="KW-0472">Membrane</keyword>
<name>A0A1H9Q5C8_9FIRM</name>
<dbReference type="NCBIfam" id="TIGR03500">
    <property type="entry name" value="FliO_TIGR"/>
    <property type="match status" value="1"/>
</dbReference>
<dbReference type="GO" id="GO:0044781">
    <property type="term" value="P:bacterial-type flagellum organization"/>
    <property type="evidence" value="ECO:0007669"/>
    <property type="project" value="UniProtKB-UniRule"/>
</dbReference>
<reference evidence="7" key="1">
    <citation type="submission" date="2016-10" db="EMBL/GenBank/DDBJ databases">
        <authorList>
            <person name="Varghese N."/>
            <person name="Submissions S."/>
        </authorList>
    </citation>
    <scope>NUCLEOTIDE SEQUENCE [LARGE SCALE GENOMIC DNA]</scope>
    <source>
        <strain evidence="7">S1b</strain>
    </source>
</reference>
<keyword evidence="5" id="KW-0975">Bacterial flagellum</keyword>
<evidence type="ECO:0000313" key="7">
    <source>
        <dbReference type="Proteomes" id="UP000182471"/>
    </source>
</evidence>
<dbReference type="Pfam" id="PF04347">
    <property type="entry name" value="FliO"/>
    <property type="match status" value="1"/>
</dbReference>
<dbReference type="AlphaFoldDB" id="A0A1H9Q5C8"/>
<feature type="transmembrane region" description="Helical" evidence="5">
    <location>
        <begin position="6"/>
        <end position="27"/>
    </location>
</feature>
<dbReference type="GO" id="GO:0009425">
    <property type="term" value="C:bacterial-type flagellum basal body"/>
    <property type="evidence" value="ECO:0007669"/>
    <property type="project" value="UniProtKB-SubCell"/>
</dbReference>
<evidence type="ECO:0000256" key="1">
    <source>
        <dbReference type="ARBA" id="ARBA00022475"/>
    </source>
</evidence>
<evidence type="ECO:0000256" key="3">
    <source>
        <dbReference type="ARBA" id="ARBA00022989"/>
    </source>
</evidence>
<keyword evidence="6" id="KW-0282">Flagellum</keyword>
<sequence>MSTIESFVQLIGVLLIFLFVLASAYFVTKWLAKYEKLQGHNSNLKVVEATKVGANKNICLVKIGKKYIVVAVGKDNVTFLTEVKEDELTDLSFLEEQEFTKVEDSFQEIFSKIKDKIPKKQD</sequence>
<gene>
    <name evidence="6" type="ORF">SAMN02910429_00453</name>
</gene>
<keyword evidence="1 5" id="KW-1003">Cell membrane</keyword>
<accession>A0A1H9Q5C8</accession>
<keyword evidence="2 5" id="KW-0812">Transmembrane</keyword>
<keyword evidence="6" id="KW-0969">Cilium</keyword>
<dbReference type="GO" id="GO:0005886">
    <property type="term" value="C:plasma membrane"/>
    <property type="evidence" value="ECO:0007669"/>
    <property type="project" value="UniProtKB-SubCell"/>
</dbReference>
<evidence type="ECO:0000256" key="5">
    <source>
        <dbReference type="RuleBase" id="RU362064"/>
    </source>
</evidence>
<evidence type="ECO:0000256" key="2">
    <source>
        <dbReference type="ARBA" id="ARBA00022692"/>
    </source>
</evidence>
<dbReference type="RefSeq" id="WP_022747925.1">
    <property type="nucleotide sequence ID" value="NZ_FOGW01000005.1"/>
</dbReference>
<proteinExistence type="inferred from homology"/>
<evidence type="ECO:0000256" key="4">
    <source>
        <dbReference type="ARBA" id="ARBA00023136"/>
    </source>
</evidence>
<keyword evidence="3 5" id="KW-1133">Transmembrane helix</keyword>
<dbReference type="InterPro" id="IPR022781">
    <property type="entry name" value="Flagellar_biosynth_FliO"/>
</dbReference>
<comment type="subcellular location">
    <subcellularLocation>
        <location evidence="5">Cell membrane</location>
    </subcellularLocation>
    <subcellularLocation>
        <location evidence="5">Bacterial flagellum basal body</location>
    </subcellularLocation>
</comment>
<keyword evidence="6" id="KW-0966">Cell projection</keyword>
<dbReference type="Proteomes" id="UP000182471">
    <property type="component" value="Unassembled WGS sequence"/>
</dbReference>
<keyword evidence="7" id="KW-1185">Reference proteome</keyword>